<evidence type="ECO:0000313" key="4">
    <source>
        <dbReference type="EMBL" id="XBX83030.1"/>
    </source>
</evidence>
<evidence type="ECO:0000256" key="1">
    <source>
        <dbReference type="ARBA" id="ARBA00022679"/>
    </source>
</evidence>
<dbReference type="SUPFAM" id="SSF55729">
    <property type="entry name" value="Acyl-CoA N-acyltransferases (Nat)"/>
    <property type="match status" value="1"/>
</dbReference>
<dbReference type="EMBL" id="CP158374">
    <property type="protein sequence ID" value="XBX83030.1"/>
    <property type="molecule type" value="Genomic_DNA"/>
</dbReference>
<dbReference type="Pfam" id="PF00583">
    <property type="entry name" value="Acetyltransf_1"/>
    <property type="match status" value="1"/>
</dbReference>
<dbReference type="GO" id="GO:0016747">
    <property type="term" value="F:acyltransferase activity, transferring groups other than amino-acyl groups"/>
    <property type="evidence" value="ECO:0007669"/>
    <property type="project" value="InterPro"/>
</dbReference>
<feature type="domain" description="N-acetyltransferase" evidence="3">
    <location>
        <begin position="13"/>
        <end position="164"/>
    </location>
</feature>
<dbReference type="Gene3D" id="3.40.630.30">
    <property type="match status" value="1"/>
</dbReference>
<gene>
    <name evidence="4" type="ORF">ABIQ69_03640</name>
</gene>
<keyword evidence="1" id="KW-0808">Transferase</keyword>
<dbReference type="InterPro" id="IPR000182">
    <property type="entry name" value="GNAT_dom"/>
</dbReference>
<organism evidence="4">
    <name type="scientific">Agromyces sp. G08B096</name>
    <dbReference type="NCBI Taxonomy" id="3156399"/>
    <lineage>
        <taxon>Bacteria</taxon>
        <taxon>Bacillati</taxon>
        <taxon>Actinomycetota</taxon>
        <taxon>Actinomycetes</taxon>
        <taxon>Micrococcales</taxon>
        <taxon>Microbacteriaceae</taxon>
        <taxon>Agromyces</taxon>
    </lineage>
</organism>
<keyword evidence="2" id="KW-0012">Acyltransferase</keyword>
<dbReference type="InterPro" id="IPR016181">
    <property type="entry name" value="Acyl_CoA_acyltransferase"/>
</dbReference>
<evidence type="ECO:0000259" key="3">
    <source>
        <dbReference type="PROSITE" id="PS51186"/>
    </source>
</evidence>
<proteinExistence type="predicted"/>
<accession>A0AAU7W9E6</accession>
<dbReference type="AlphaFoldDB" id="A0AAU7W9E6"/>
<dbReference type="InterPro" id="IPR050832">
    <property type="entry name" value="Bact_Acetyltransf"/>
</dbReference>
<reference evidence="4" key="1">
    <citation type="submission" date="2024-05" db="EMBL/GenBank/DDBJ databases">
        <authorList>
            <person name="Yu L."/>
        </authorList>
    </citation>
    <scope>NUCLEOTIDE SEQUENCE</scope>
    <source>
        <strain evidence="4">G08B096</strain>
    </source>
</reference>
<protein>
    <submittedName>
        <fullName evidence="4">GNAT family N-acetyltransferase</fullName>
    </submittedName>
</protein>
<dbReference type="RefSeq" id="WP_350349046.1">
    <property type="nucleotide sequence ID" value="NZ_CP158374.1"/>
</dbReference>
<evidence type="ECO:0000256" key="2">
    <source>
        <dbReference type="ARBA" id="ARBA00023315"/>
    </source>
</evidence>
<name>A0AAU7W9E6_9MICO</name>
<dbReference type="PROSITE" id="PS51186">
    <property type="entry name" value="GNAT"/>
    <property type="match status" value="1"/>
</dbReference>
<sequence>MSGHTSDRPRPPVQFRAAVPADAERIAQIWEPGWHAGHDGHVPESLSLLRTSASFRERAARMIDSTRVAVVDDEIVGFTVCSGDEIEQVYLAEEARGSGIAGLMLADAVRVVRAAGHAEPWLAVASGNARARRFYERQGWRDAGPFAYDAQTEHGTVPVSCHRYVLPAVVTH</sequence>
<dbReference type="PANTHER" id="PTHR43877">
    <property type="entry name" value="AMINOALKYLPHOSPHONATE N-ACETYLTRANSFERASE-RELATED-RELATED"/>
    <property type="match status" value="1"/>
</dbReference>
<dbReference type="CDD" id="cd04301">
    <property type="entry name" value="NAT_SF"/>
    <property type="match status" value="1"/>
</dbReference>